<dbReference type="EMBL" id="GEZM01055768">
    <property type="protein sequence ID" value="JAV72946.1"/>
    <property type="molecule type" value="Transcribed_RNA"/>
</dbReference>
<accession>A0A1Y1LMY5</accession>
<evidence type="ECO:0000313" key="1">
    <source>
        <dbReference type="EMBL" id="JAV72946.1"/>
    </source>
</evidence>
<evidence type="ECO:0008006" key="2">
    <source>
        <dbReference type="Google" id="ProtNLM"/>
    </source>
</evidence>
<sequence>MFLFKTIKSADQDQDIFQKSICPKYLICDAAKSIQNAFIVFGSDVTIIMCWAHMKKCVHKKAEQIVHPKEKRNEILKDIDLLPLNNSKHVFEKASHLLYCTMGGRTTTIYRIFPTQIVRQ</sequence>
<organism evidence="1">
    <name type="scientific">Photinus pyralis</name>
    <name type="common">Common eastern firefly</name>
    <name type="synonym">Lampyris pyralis</name>
    <dbReference type="NCBI Taxonomy" id="7054"/>
    <lineage>
        <taxon>Eukaryota</taxon>
        <taxon>Metazoa</taxon>
        <taxon>Ecdysozoa</taxon>
        <taxon>Arthropoda</taxon>
        <taxon>Hexapoda</taxon>
        <taxon>Insecta</taxon>
        <taxon>Pterygota</taxon>
        <taxon>Neoptera</taxon>
        <taxon>Endopterygota</taxon>
        <taxon>Coleoptera</taxon>
        <taxon>Polyphaga</taxon>
        <taxon>Elateriformia</taxon>
        <taxon>Elateroidea</taxon>
        <taxon>Lampyridae</taxon>
        <taxon>Lampyrinae</taxon>
        <taxon>Photinus</taxon>
    </lineage>
</organism>
<reference evidence="1" key="1">
    <citation type="journal article" date="2016" name="Sci. Rep.">
        <title>Molecular characterization of firefly nuptial gifts: a multi-omics approach sheds light on postcopulatory sexual selection.</title>
        <authorList>
            <person name="Al-Wathiqui N."/>
            <person name="Fallon T.R."/>
            <person name="South A."/>
            <person name="Weng J.K."/>
            <person name="Lewis S.M."/>
        </authorList>
    </citation>
    <scope>NUCLEOTIDE SEQUENCE</scope>
</reference>
<proteinExistence type="predicted"/>
<dbReference type="AlphaFoldDB" id="A0A1Y1LMY5"/>
<name>A0A1Y1LMY5_PHOPY</name>
<protein>
    <recommendedName>
        <fullName evidence="2">MULE transposase domain-containing protein</fullName>
    </recommendedName>
</protein>